<name>A0A819WXW2_9BILA</name>
<dbReference type="Pfam" id="PF03124">
    <property type="entry name" value="EXS"/>
    <property type="match status" value="1"/>
</dbReference>
<evidence type="ECO:0000313" key="7">
    <source>
        <dbReference type="Proteomes" id="UP000663874"/>
    </source>
</evidence>
<evidence type="ECO:0000313" key="6">
    <source>
        <dbReference type="EMBL" id="CAF4131298.1"/>
    </source>
</evidence>
<reference evidence="6" key="1">
    <citation type="submission" date="2021-02" db="EMBL/GenBank/DDBJ databases">
        <authorList>
            <person name="Nowell W R."/>
        </authorList>
    </citation>
    <scope>NUCLEOTIDE SEQUENCE</scope>
</reference>
<dbReference type="GO" id="GO:0005794">
    <property type="term" value="C:Golgi apparatus"/>
    <property type="evidence" value="ECO:0007669"/>
    <property type="project" value="TreeGrafter"/>
</dbReference>
<keyword evidence="4" id="KW-0472">Membrane</keyword>
<comment type="subcellular location">
    <subcellularLocation>
        <location evidence="1">Membrane</location>
        <topology evidence="1">Multi-pass membrane protein</topology>
    </subcellularLocation>
</comment>
<proteinExistence type="predicted"/>
<dbReference type="PROSITE" id="PS51380">
    <property type="entry name" value="EXS"/>
    <property type="match status" value="1"/>
</dbReference>
<dbReference type="PANTHER" id="PTHR10783">
    <property type="entry name" value="XENOTROPIC AND POLYTROPIC RETROVIRUS RECEPTOR 1-RELATED"/>
    <property type="match status" value="1"/>
</dbReference>
<sequence length="507" mass="58788">LPSSLHFTQCVRRYYDTKLKLPHLVNAGKYTASFFVAITNSLRRASSTLNPYYSDNPTRNTFVYIWVTTALINSTYKAIWDIKMDWGLFHKNTGKNKFLRDHLIYPSKKYYYYGMIQDVVLRYLWTINIFVQFHSASAEYSDVIGFAFGLVELIRHFSWNFFRLDNEHLNNCGKFRAVRDISIKPITNGIDFALINSKLSEEPGIRNRHRSTRCATITEEINMATIDDAAMDDLEDNTAELRLINRSAIRRLKISATELQKIMAFDTYSIINIYQFPNSTSKVIERQTFIKNSQTRVDQILTLASYKDIHMSIHGLKIKLRIDDAKIADWIWKTFKGNTFDPLRGSDIQLSDTDKSDIKAFIANITALLFGTEVSRNLSCLIIHPMIIELVKTKRFTWTELLTGDTLMPMAQDGASKVSRSLRIAFKRHLSLGYLSYSYDYNIKETLPINDSSVIKFAEKEYNIIDKYLRTKAKKDLPKEIRTTTVIHEICNAIKKWYGIDLHCYTS</sequence>
<dbReference type="GO" id="GO:0000822">
    <property type="term" value="F:inositol hexakisphosphate binding"/>
    <property type="evidence" value="ECO:0007669"/>
    <property type="project" value="TreeGrafter"/>
</dbReference>
<keyword evidence="3" id="KW-1133">Transmembrane helix</keyword>
<gene>
    <name evidence="6" type="ORF">FNK824_LOCUS32759</name>
</gene>
<dbReference type="Proteomes" id="UP000663874">
    <property type="component" value="Unassembled WGS sequence"/>
</dbReference>
<dbReference type="EMBL" id="CAJOBE010011458">
    <property type="protein sequence ID" value="CAF4131298.1"/>
    <property type="molecule type" value="Genomic_DNA"/>
</dbReference>
<keyword evidence="2" id="KW-0812">Transmembrane</keyword>
<evidence type="ECO:0000259" key="5">
    <source>
        <dbReference type="PROSITE" id="PS51380"/>
    </source>
</evidence>
<dbReference type="GO" id="GO:0005886">
    <property type="term" value="C:plasma membrane"/>
    <property type="evidence" value="ECO:0007669"/>
    <property type="project" value="TreeGrafter"/>
</dbReference>
<evidence type="ECO:0000256" key="3">
    <source>
        <dbReference type="ARBA" id="ARBA00022989"/>
    </source>
</evidence>
<organism evidence="6 7">
    <name type="scientific">Rotaria sordida</name>
    <dbReference type="NCBI Taxonomy" id="392033"/>
    <lineage>
        <taxon>Eukaryota</taxon>
        <taxon>Metazoa</taxon>
        <taxon>Spiralia</taxon>
        <taxon>Gnathifera</taxon>
        <taxon>Rotifera</taxon>
        <taxon>Eurotatoria</taxon>
        <taxon>Bdelloidea</taxon>
        <taxon>Philodinida</taxon>
        <taxon>Philodinidae</taxon>
        <taxon>Rotaria</taxon>
    </lineage>
</organism>
<feature type="non-terminal residue" evidence="6">
    <location>
        <position position="1"/>
    </location>
</feature>
<dbReference type="GO" id="GO:0016036">
    <property type="term" value="P:cellular response to phosphate starvation"/>
    <property type="evidence" value="ECO:0007669"/>
    <property type="project" value="TreeGrafter"/>
</dbReference>
<comment type="caution">
    <text evidence="6">The sequence shown here is derived from an EMBL/GenBank/DDBJ whole genome shotgun (WGS) entry which is preliminary data.</text>
</comment>
<dbReference type="AlphaFoldDB" id="A0A819WXW2"/>
<dbReference type="GO" id="GO:0006817">
    <property type="term" value="P:phosphate ion transport"/>
    <property type="evidence" value="ECO:0007669"/>
    <property type="project" value="TreeGrafter"/>
</dbReference>
<dbReference type="PANTHER" id="PTHR10783:SF103">
    <property type="entry name" value="SOLUTE CARRIER FAMILY 53 MEMBER 1"/>
    <property type="match status" value="1"/>
</dbReference>
<evidence type="ECO:0000256" key="2">
    <source>
        <dbReference type="ARBA" id="ARBA00022692"/>
    </source>
</evidence>
<evidence type="ECO:0000256" key="4">
    <source>
        <dbReference type="ARBA" id="ARBA00023136"/>
    </source>
</evidence>
<protein>
    <recommendedName>
        <fullName evidence="5">EXS domain-containing protein</fullName>
    </recommendedName>
</protein>
<accession>A0A819WXW2</accession>
<feature type="domain" description="EXS" evidence="5">
    <location>
        <begin position="1"/>
        <end position="196"/>
    </location>
</feature>
<evidence type="ECO:0000256" key="1">
    <source>
        <dbReference type="ARBA" id="ARBA00004141"/>
    </source>
</evidence>
<dbReference type="InterPro" id="IPR004342">
    <property type="entry name" value="EXS_C"/>
</dbReference>